<accession>A0A0R3RZP4</accession>
<proteinExistence type="predicted"/>
<dbReference type="Proteomes" id="UP000050640">
    <property type="component" value="Unplaced"/>
</dbReference>
<organism evidence="2 3">
    <name type="scientific">Elaeophora elaphi</name>
    <dbReference type="NCBI Taxonomy" id="1147741"/>
    <lineage>
        <taxon>Eukaryota</taxon>
        <taxon>Metazoa</taxon>
        <taxon>Ecdysozoa</taxon>
        <taxon>Nematoda</taxon>
        <taxon>Chromadorea</taxon>
        <taxon>Rhabditida</taxon>
        <taxon>Spirurina</taxon>
        <taxon>Spiruromorpha</taxon>
        <taxon>Filarioidea</taxon>
        <taxon>Onchocercidae</taxon>
        <taxon>Elaeophora</taxon>
    </lineage>
</organism>
<evidence type="ECO:0000256" key="1">
    <source>
        <dbReference type="SAM" id="MobiDB-lite"/>
    </source>
</evidence>
<dbReference type="AlphaFoldDB" id="A0A0R3RZP4"/>
<sequence length="105" mass="12045">MASTIHTLINYNIEFTPASASQKAVQDGSLKYILLKPENEPAKKQNTVDNVRSKKSIAKFGVHKFQHEQSNCEVKQSTGNRKSLKKKTRTIENRQQKKQRQMDKS</sequence>
<evidence type="ECO:0000313" key="3">
    <source>
        <dbReference type="WBParaSite" id="EEL_0000780901-mRNA-1"/>
    </source>
</evidence>
<name>A0A0R3RZP4_9BILA</name>
<feature type="compositionally biased region" description="Polar residues" evidence="1">
    <location>
        <begin position="70"/>
        <end position="81"/>
    </location>
</feature>
<feature type="compositionally biased region" description="Basic and acidic residues" evidence="1">
    <location>
        <begin position="89"/>
        <end position="105"/>
    </location>
</feature>
<dbReference type="WBParaSite" id="EEL_0000780901-mRNA-1">
    <property type="protein sequence ID" value="EEL_0000780901-mRNA-1"/>
    <property type="gene ID" value="EEL_0000780901"/>
</dbReference>
<reference evidence="3" key="1">
    <citation type="submission" date="2017-02" db="UniProtKB">
        <authorList>
            <consortium name="WormBaseParasite"/>
        </authorList>
    </citation>
    <scope>IDENTIFICATION</scope>
</reference>
<keyword evidence="2" id="KW-1185">Reference proteome</keyword>
<protein>
    <submittedName>
        <fullName evidence="3">Ovule protein</fullName>
    </submittedName>
</protein>
<feature type="region of interest" description="Disordered" evidence="1">
    <location>
        <begin position="70"/>
        <end position="105"/>
    </location>
</feature>
<evidence type="ECO:0000313" key="2">
    <source>
        <dbReference type="Proteomes" id="UP000050640"/>
    </source>
</evidence>